<organism evidence="1 5">
    <name type="scientific">Didymodactylos carnosus</name>
    <dbReference type="NCBI Taxonomy" id="1234261"/>
    <lineage>
        <taxon>Eukaryota</taxon>
        <taxon>Metazoa</taxon>
        <taxon>Spiralia</taxon>
        <taxon>Gnathifera</taxon>
        <taxon>Rotifera</taxon>
        <taxon>Eurotatoria</taxon>
        <taxon>Bdelloidea</taxon>
        <taxon>Philodinida</taxon>
        <taxon>Philodinidae</taxon>
        <taxon>Didymodactylos</taxon>
    </lineage>
</organism>
<keyword evidence="5" id="KW-1185">Reference proteome</keyword>
<protein>
    <submittedName>
        <fullName evidence="1">Uncharacterized protein</fullName>
    </submittedName>
</protein>
<reference evidence="1" key="1">
    <citation type="submission" date="2021-02" db="EMBL/GenBank/DDBJ databases">
        <authorList>
            <person name="Nowell W R."/>
        </authorList>
    </citation>
    <scope>NUCLEOTIDE SEQUENCE</scope>
</reference>
<evidence type="ECO:0000313" key="1">
    <source>
        <dbReference type="EMBL" id="CAF1044702.1"/>
    </source>
</evidence>
<dbReference type="Proteomes" id="UP000677228">
    <property type="component" value="Unassembled WGS sequence"/>
</dbReference>
<evidence type="ECO:0000313" key="5">
    <source>
        <dbReference type="Proteomes" id="UP000663829"/>
    </source>
</evidence>
<name>A0A814JZM9_9BILA</name>
<dbReference type="AlphaFoldDB" id="A0A814JZM9"/>
<sequence>MSESTKSKAAAKILEGEEKVQEVLDRVSQQQLLPIRSKSERNRYDAWSNSDLSTSAPAAFTGSTAATVIPATIVSISQLPSHLQALTLITQQLIASGAGAAPSPSTSSSRAALAQHQEYYPTMVESQHVSFQQHPLSTIHSSGYIDNSHSIRSANAPAL</sequence>
<evidence type="ECO:0000313" key="2">
    <source>
        <dbReference type="EMBL" id="CAF1305200.1"/>
    </source>
</evidence>
<dbReference type="Proteomes" id="UP000663829">
    <property type="component" value="Unassembled WGS sequence"/>
</dbReference>
<accession>A0A814JZM9</accession>
<dbReference type="EMBL" id="CAJNOQ010004101">
    <property type="protein sequence ID" value="CAF1044702.1"/>
    <property type="molecule type" value="Genomic_DNA"/>
</dbReference>
<dbReference type="Proteomes" id="UP000681722">
    <property type="component" value="Unassembled WGS sequence"/>
</dbReference>
<evidence type="ECO:0000313" key="4">
    <source>
        <dbReference type="EMBL" id="CAF4112193.1"/>
    </source>
</evidence>
<dbReference type="EMBL" id="CAJOBA010041341">
    <property type="protein sequence ID" value="CAF4112193.1"/>
    <property type="molecule type" value="Genomic_DNA"/>
</dbReference>
<dbReference type="EMBL" id="CAJNOK010019760">
    <property type="protein sequence ID" value="CAF1305200.1"/>
    <property type="molecule type" value="Genomic_DNA"/>
</dbReference>
<gene>
    <name evidence="1" type="ORF">GPM918_LOCUS15964</name>
    <name evidence="2" type="ORF">OVA965_LOCUS28727</name>
    <name evidence="3" type="ORF">SRO942_LOCUS15964</name>
    <name evidence="4" type="ORF">TMI583_LOCUS29484</name>
</gene>
<dbReference type="Proteomes" id="UP000682733">
    <property type="component" value="Unassembled WGS sequence"/>
</dbReference>
<evidence type="ECO:0000313" key="3">
    <source>
        <dbReference type="EMBL" id="CAF3814685.1"/>
    </source>
</evidence>
<comment type="caution">
    <text evidence="1">The sequence shown here is derived from an EMBL/GenBank/DDBJ whole genome shotgun (WGS) entry which is preliminary data.</text>
</comment>
<proteinExistence type="predicted"/>
<dbReference type="EMBL" id="CAJOBC010004101">
    <property type="protein sequence ID" value="CAF3814685.1"/>
    <property type="molecule type" value="Genomic_DNA"/>
</dbReference>